<accession>A0A0E2E758</accession>
<evidence type="ECO:0000313" key="1">
    <source>
        <dbReference type="EMBL" id="EMB35844.1"/>
    </source>
</evidence>
<name>A0A0E2E758_TREDN</name>
<gene>
    <name evidence="1" type="ORF">HMPREF9726_00036</name>
</gene>
<organism evidence="1">
    <name type="scientific">Treponema denticola H-22</name>
    <dbReference type="NCBI Taxonomy" id="999432"/>
    <lineage>
        <taxon>Bacteria</taxon>
        <taxon>Pseudomonadati</taxon>
        <taxon>Spirochaetota</taxon>
        <taxon>Spirochaetia</taxon>
        <taxon>Spirochaetales</taxon>
        <taxon>Treponemataceae</taxon>
        <taxon>Treponema</taxon>
    </lineage>
</organism>
<dbReference type="EMBL" id="AGDV01000001">
    <property type="protein sequence ID" value="EMB35844.1"/>
    <property type="molecule type" value="Genomic_DNA"/>
</dbReference>
<comment type="caution">
    <text evidence="1">The sequence shown here is derived from an EMBL/GenBank/DDBJ whole genome shotgun (WGS) entry which is preliminary data.</text>
</comment>
<reference evidence="1" key="1">
    <citation type="submission" date="2012-01" db="EMBL/GenBank/DDBJ databases">
        <title>The Genome Sequence of Treponema denticola H-22.</title>
        <authorList>
            <consortium name="The Broad Institute Genome Sequencing Platform"/>
            <person name="Earl A."/>
            <person name="Ward D."/>
            <person name="Feldgarden M."/>
            <person name="Gevers D."/>
            <person name="Blanton J.M."/>
            <person name="Fenno C.J."/>
            <person name="Baranova O.V."/>
            <person name="Mathney J."/>
            <person name="Dewhirst F.E."/>
            <person name="Izard J."/>
            <person name="Young S.K."/>
            <person name="Zeng Q."/>
            <person name="Gargeya S."/>
            <person name="Fitzgerald M."/>
            <person name="Haas B."/>
            <person name="Abouelleil A."/>
            <person name="Alvarado L."/>
            <person name="Arachchi H.M."/>
            <person name="Berlin A."/>
            <person name="Chapman S.B."/>
            <person name="Gearin G."/>
            <person name="Goldberg J."/>
            <person name="Griggs A."/>
            <person name="Gujja S."/>
            <person name="Hansen M."/>
            <person name="Heiman D."/>
            <person name="Howarth C."/>
            <person name="Larimer J."/>
            <person name="Lui A."/>
            <person name="MacDonald P.J.P."/>
            <person name="McCowen C."/>
            <person name="Montmayeur A."/>
            <person name="Murphy C."/>
            <person name="Neiman D."/>
            <person name="Pearson M."/>
            <person name="Priest M."/>
            <person name="Roberts A."/>
            <person name="Saif S."/>
            <person name="Shea T."/>
            <person name="Sisk P."/>
            <person name="Stolte C."/>
            <person name="Sykes S."/>
            <person name="Wortman J."/>
            <person name="Nusbaum C."/>
            <person name="Birren B."/>
        </authorList>
    </citation>
    <scope>NUCLEOTIDE SEQUENCE [LARGE SCALE GENOMIC DNA]</scope>
    <source>
        <strain evidence="1">H-22</strain>
    </source>
</reference>
<dbReference type="Proteomes" id="UP000011705">
    <property type="component" value="Chromosome"/>
</dbReference>
<proteinExistence type="predicted"/>
<protein>
    <submittedName>
        <fullName evidence="1">Uncharacterized protein</fullName>
    </submittedName>
</protein>
<dbReference type="PATRIC" id="fig|999432.5.peg.36"/>
<sequence length="140" mass="16144">MTETCLFLPDNLMAVLYEEQKLIQSLVSFPFRKTIPLFKTKKKFDYLTIYPPILSGSLIVRPCNSPDSFEVNGGFILGDAREEAKTVFLQLESLKQKTSLPVFSILSCRSRYYADVEFEEEKSGLCTWKIKNKVWQKTAK</sequence>
<dbReference type="AlphaFoldDB" id="A0A0E2E758"/>
<dbReference type="HOGENOM" id="CLU_2060409_0_0_12"/>
<dbReference type="RefSeq" id="WP_002682514.1">
    <property type="nucleotide sequence ID" value="NZ_CM001795.1"/>
</dbReference>